<protein>
    <submittedName>
        <fullName evidence="2">Uncharacterized protein</fullName>
    </submittedName>
</protein>
<dbReference type="AlphaFoldDB" id="A0AAW2TCF6"/>
<dbReference type="EMBL" id="JACGWN010000015">
    <property type="protein sequence ID" value="KAL0402124.1"/>
    <property type="molecule type" value="Genomic_DNA"/>
</dbReference>
<gene>
    <name evidence="2" type="ORF">Slati_4242300</name>
</gene>
<proteinExistence type="predicted"/>
<evidence type="ECO:0000256" key="1">
    <source>
        <dbReference type="SAM" id="MobiDB-lite"/>
    </source>
</evidence>
<comment type="caution">
    <text evidence="2">The sequence shown here is derived from an EMBL/GenBank/DDBJ whole genome shotgun (WGS) entry which is preliminary data.</text>
</comment>
<accession>A0AAW2TCF6</accession>
<sequence>MVSRRAMRSKVSQDDSGQQGTELFEGSCHAFQPDERPCQPFQHMNEPGTPRSFLMSLWWCTWTTVIYSRTLARHCRA</sequence>
<organism evidence="2">
    <name type="scientific">Sesamum latifolium</name>
    <dbReference type="NCBI Taxonomy" id="2727402"/>
    <lineage>
        <taxon>Eukaryota</taxon>
        <taxon>Viridiplantae</taxon>
        <taxon>Streptophyta</taxon>
        <taxon>Embryophyta</taxon>
        <taxon>Tracheophyta</taxon>
        <taxon>Spermatophyta</taxon>
        <taxon>Magnoliopsida</taxon>
        <taxon>eudicotyledons</taxon>
        <taxon>Gunneridae</taxon>
        <taxon>Pentapetalae</taxon>
        <taxon>asterids</taxon>
        <taxon>lamiids</taxon>
        <taxon>Lamiales</taxon>
        <taxon>Pedaliaceae</taxon>
        <taxon>Sesamum</taxon>
    </lineage>
</organism>
<reference evidence="2" key="2">
    <citation type="journal article" date="2024" name="Plant">
        <title>Genomic evolution and insights into agronomic trait innovations of Sesamum species.</title>
        <authorList>
            <person name="Miao H."/>
            <person name="Wang L."/>
            <person name="Qu L."/>
            <person name="Liu H."/>
            <person name="Sun Y."/>
            <person name="Le M."/>
            <person name="Wang Q."/>
            <person name="Wei S."/>
            <person name="Zheng Y."/>
            <person name="Lin W."/>
            <person name="Duan Y."/>
            <person name="Cao H."/>
            <person name="Xiong S."/>
            <person name="Wang X."/>
            <person name="Wei L."/>
            <person name="Li C."/>
            <person name="Ma Q."/>
            <person name="Ju M."/>
            <person name="Zhao R."/>
            <person name="Li G."/>
            <person name="Mu C."/>
            <person name="Tian Q."/>
            <person name="Mei H."/>
            <person name="Zhang T."/>
            <person name="Gao T."/>
            <person name="Zhang H."/>
        </authorList>
    </citation>
    <scope>NUCLEOTIDE SEQUENCE</scope>
    <source>
        <strain evidence="2">KEN1</strain>
    </source>
</reference>
<reference evidence="2" key="1">
    <citation type="submission" date="2020-06" db="EMBL/GenBank/DDBJ databases">
        <authorList>
            <person name="Li T."/>
            <person name="Hu X."/>
            <person name="Zhang T."/>
            <person name="Song X."/>
            <person name="Zhang H."/>
            <person name="Dai N."/>
            <person name="Sheng W."/>
            <person name="Hou X."/>
            <person name="Wei L."/>
        </authorList>
    </citation>
    <scope>NUCLEOTIDE SEQUENCE</scope>
    <source>
        <strain evidence="2">KEN1</strain>
        <tissue evidence="2">Leaf</tissue>
    </source>
</reference>
<evidence type="ECO:0000313" key="2">
    <source>
        <dbReference type="EMBL" id="KAL0402124.1"/>
    </source>
</evidence>
<feature type="region of interest" description="Disordered" evidence="1">
    <location>
        <begin position="1"/>
        <end position="26"/>
    </location>
</feature>
<name>A0AAW2TCF6_9LAMI</name>